<protein>
    <submittedName>
        <fullName evidence="2">Uncharacterized protein</fullName>
    </submittedName>
</protein>
<feature type="compositionally biased region" description="Basic and acidic residues" evidence="1">
    <location>
        <begin position="37"/>
        <end position="52"/>
    </location>
</feature>
<evidence type="ECO:0000313" key="2">
    <source>
        <dbReference type="EMBL" id="CUC10433.1"/>
    </source>
</evidence>
<dbReference type="AlphaFoldDB" id="A0A0K6SA43"/>
<evidence type="ECO:0000256" key="1">
    <source>
        <dbReference type="SAM" id="MobiDB-lite"/>
    </source>
</evidence>
<proteinExistence type="predicted"/>
<name>A0A0K6SA43_9ALVE</name>
<gene>
    <name evidence="2" type="ORF">Cvel_8736.t2</name>
</gene>
<organism evidence="2">
    <name type="scientific">Chromera velia CCMP2878</name>
    <dbReference type="NCBI Taxonomy" id="1169474"/>
    <lineage>
        <taxon>Eukaryota</taxon>
        <taxon>Sar</taxon>
        <taxon>Alveolata</taxon>
        <taxon>Colpodellida</taxon>
        <taxon>Chromeraceae</taxon>
        <taxon>Chromera</taxon>
    </lineage>
</organism>
<feature type="compositionally biased region" description="Polar residues" evidence="1">
    <location>
        <begin position="25"/>
        <end position="36"/>
    </location>
</feature>
<feature type="region of interest" description="Disordered" evidence="1">
    <location>
        <begin position="1"/>
        <end position="52"/>
    </location>
</feature>
<accession>A0A0K6SA43</accession>
<reference evidence="2" key="1">
    <citation type="submission" date="2014-11" db="EMBL/GenBank/DDBJ databases">
        <title>Molecular phylogeny of cliff fern family Woodsiaceae with morphological implications.</title>
        <authorList>
            <person name="Shao Y.-Z."/>
            <person name="Wei R."/>
            <person name="Zhang X.-C."/>
        </authorList>
    </citation>
    <scope>NUCLEOTIDE SEQUENCE</scope>
</reference>
<dbReference type="VEuPathDB" id="CryptoDB:Cvel_8736"/>
<sequence length="137" mass="15181">MTTAGGTETPKVKMEDVPSSSSSSPALESATTGQEVETQHGEGDETVERPQKRVKVEAEDCNANSPCYPFHAFGTCGGRAFGCTRSHDELDLGAQLKFVGQHADRLKELTRANMEEQEKRWWFPILIMALTCRYRVS</sequence>
<dbReference type="EMBL" id="CDMZ01003972">
    <property type="protein sequence ID" value="CUC10433.1"/>
    <property type="molecule type" value="Genomic_DNA"/>
</dbReference>
<dbReference type="PhylomeDB" id="A0A0K6SA43"/>